<feature type="domain" description="Retrotransposon Copia-like N-terminal" evidence="1">
    <location>
        <begin position="11"/>
        <end position="51"/>
    </location>
</feature>
<evidence type="ECO:0000259" key="1">
    <source>
        <dbReference type="Pfam" id="PF14244"/>
    </source>
</evidence>
<dbReference type="KEGG" id="sind:105180009"/>
<name>A0A6I9UJ99_SESIN</name>
<evidence type="ECO:0000313" key="3">
    <source>
        <dbReference type="RefSeq" id="XP_011101975.1"/>
    </source>
</evidence>
<dbReference type="PANTHER" id="PTHR37610:SF40">
    <property type="entry name" value="OS01G0909600 PROTEIN"/>
    <property type="match status" value="1"/>
</dbReference>
<keyword evidence="2" id="KW-1185">Reference proteome</keyword>
<accession>A0A6I9UJ99</accession>
<dbReference type="Proteomes" id="UP000504604">
    <property type="component" value="Unplaced"/>
</dbReference>
<dbReference type="InterPro" id="IPR029472">
    <property type="entry name" value="Copia-like_N"/>
</dbReference>
<dbReference type="GeneID" id="105180009"/>
<dbReference type="OrthoDB" id="911950at2759"/>
<reference evidence="3" key="1">
    <citation type="submission" date="2025-08" db="UniProtKB">
        <authorList>
            <consortium name="RefSeq"/>
        </authorList>
    </citation>
    <scope>IDENTIFICATION</scope>
</reference>
<dbReference type="AlphaFoldDB" id="A0A6I9UJ99"/>
<sequence>MAEDLDTLKLHPSDNPRLSLVTTILDGSNFLSWSRSIKLVLTAKTKMSFISKDAEIPERNTKEFEQWIKVDSMVTSWILNSISRDIVESFMYTKTSKELWTELENKYRQSNGPMEYRLKRELASLSQARENADIKSSDQLMQFLMGLKDSYDHVRSQILMMEPYPNVSKAFSMVLRIEKQKEVNTEPQYASQNLAMQAFKKQEFPRTFQKKRNFVDKRSQGYRDWYKNLMEQRKKNATEINKAVVVIEIKEETNMMIDEKAIAHVLKSELHKILGGFKPQH</sequence>
<dbReference type="InParanoid" id="A0A6I9UJ99"/>
<gene>
    <name evidence="3" type="primary">LOC105180009</name>
</gene>
<dbReference type="Pfam" id="PF14244">
    <property type="entry name" value="Retrotran_gag_3"/>
    <property type="match status" value="1"/>
</dbReference>
<protein>
    <submittedName>
        <fullName evidence="3">Uncharacterized protein LOC105180009</fullName>
    </submittedName>
</protein>
<organism evidence="2 3">
    <name type="scientific">Sesamum indicum</name>
    <name type="common">Oriental sesame</name>
    <name type="synonym">Sesamum orientale</name>
    <dbReference type="NCBI Taxonomy" id="4182"/>
    <lineage>
        <taxon>Eukaryota</taxon>
        <taxon>Viridiplantae</taxon>
        <taxon>Streptophyta</taxon>
        <taxon>Embryophyta</taxon>
        <taxon>Tracheophyta</taxon>
        <taxon>Spermatophyta</taxon>
        <taxon>Magnoliopsida</taxon>
        <taxon>eudicotyledons</taxon>
        <taxon>Gunneridae</taxon>
        <taxon>Pentapetalae</taxon>
        <taxon>asterids</taxon>
        <taxon>lamiids</taxon>
        <taxon>Lamiales</taxon>
        <taxon>Pedaliaceae</taxon>
        <taxon>Sesamum</taxon>
    </lineage>
</organism>
<proteinExistence type="predicted"/>
<evidence type="ECO:0000313" key="2">
    <source>
        <dbReference type="Proteomes" id="UP000504604"/>
    </source>
</evidence>
<dbReference type="PANTHER" id="PTHR37610">
    <property type="entry name" value="CCHC-TYPE DOMAIN-CONTAINING PROTEIN"/>
    <property type="match status" value="1"/>
</dbReference>
<dbReference type="RefSeq" id="XP_011101975.1">
    <property type="nucleotide sequence ID" value="XM_011103673.1"/>
</dbReference>